<organism evidence="2 3">
    <name type="scientific">Actinomadura miaoliensis</name>
    <dbReference type="NCBI Taxonomy" id="430685"/>
    <lineage>
        <taxon>Bacteria</taxon>
        <taxon>Bacillati</taxon>
        <taxon>Actinomycetota</taxon>
        <taxon>Actinomycetes</taxon>
        <taxon>Streptosporangiales</taxon>
        <taxon>Thermomonosporaceae</taxon>
        <taxon>Actinomadura</taxon>
    </lineage>
</organism>
<proteinExistence type="predicted"/>
<feature type="region of interest" description="Disordered" evidence="1">
    <location>
        <begin position="1"/>
        <end position="39"/>
    </location>
</feature>
<evidence type="ECO:0008006" key="4">
    <source>
        <dbReference type="Google" id="ProtNLM"/>
    </source>
</evidence>
<dbReference type="Proteomes" id="UP001500683">
    <property type="component" value="Unassembled WGS sequence"/>
</dbReference>
<keyword evidence="3" id="KW-1185">Reference proteome</keyword>
<dbReference type="EMBL" id="BAAAZG010000061">
    <property type="protein sequence ID" value="GAA4101034.1"/>
    <property type="molecule type" value="Genomic_DNA"/>
</dbReference>
<evidence type="ECO:0000256" key="1">
    <source>
        <dbReference type="SAM" id="MobiDB-lite"/>
    </source>
</evidence>
<evidence type="ECO:0000313" key="2">
    <source>
        <dbReference type="EMBL" id="GAA4101034.1"/>
    </source>
</evidence>
<feature type="compositionally biased region" description="Basic and acidic residues" evidence="1">
    <location>
        <begin position="1"/>
        <end position="10"/>
    </location>
</feature>
<accession>A0ABP7WZU8</accession>
<protein>
    <recommendedName>
        <fullName evidence="4">GNAT family N-acetyltransferase</fullName>
    </recommendedName>
</protein>
<name>A0ABP7WZU8_9ACTN</name>
<sequence length="137" mass="13777">MPTPAAKDKPTTAPDGSSTVIGTPTGELGSEDDGRGDSEAAGVWVLDGWTPESVTAGREGLAECGAAFGVAGGVGADLVGSPPLPPSLWSRCDDGRLVGLVGICPADLSVYVISTRRFRARADALSFASGRRSSTTG</sequence>
<reference evidence="3" key="1">
    <citation type="journal article" date="2019" name="Int. J. Syst. Evol. Microbiol.">
        <title>The Global Catalogue of Microorganisms (GCM) 10K type strain sequencing project: providing services to taxonomists for standard genome sequencing and annotation.</title>
        <authorList>
            <consortium name="The Broad Institute Genomics Platform"/>
            <consortium name="The Broad Institute Genome Sequencing Center for Infectious Disease"/>
            <person name="Wu L."/>
            <person name="Ma J."/>
        </authorList>
    </citation>
    <scope>NUCLEOTIDE SEQUENCE [LARGE SCALE GENOMIC DNA]</scope>
    <source>
        <strain evidence="3">JCM 16702</strain>
    </source>
</reference>
<evidence type="ECO:0000313" key="3">
    <source>
        <dbReference type="Proteomes" id="UP001500683"/>
    </source>
</evidence>
<gene>
    <name evidence="2" type="ORF">GCM10022214_78220</name>
</gene>
<comment type="caution">
    <text evidence="2">The sequence shown here is derived from an EMBL/GenBank/DDBJ whole genome shotgun (WGS) entry which is preliminary data.</text>
</comment>